<accession>A0A3E0K5G2</accession>
<dbReference type="Proteomes" id="UP000257014">
    <property type="component" value="Unassembled WGS sequence"/>
</dbReference>
<comment type="caution">
    <text evidence="2">The sequence shown here is derived from an EMBL/GenBank/DDBJ whole genome shotgun (WGS) entry which is preliminary data.</text>
</comment>
<feature type="compositionally biased region" description="Basic and acidic residues" evidence="1">
    <location>
        <begin position="40"/>
        <end position="50"/>
    </location>
</feature>
<dbReference type="AlphaFoldDB" id="A0A3E0K5G2"/>
<protein>
    <submittedName>
        <fullName evidence="2">Uncharacterized protein</fullName>
    </submittedName>
</protein>
<proteinExistence type="predicted"/>
<reference evidence="2 3" key="1">
    <citation type="submission" date="2018-03" db="EMBL/GenBank/DDBJ databases">
        <authorList>
            <person name="Keele B.F."/>
        </authorList>
    </citation>
    <scope>NUCLEOTIDE SEQUENCE [LARGE SCALE GENOMIC DNA]</scope>
    <source>
        <strain evidence="2">ZCTH4_d</strain>
    </source>
</reference>
<evidence type="ECO:0000256" key="1">
    <source>
        <dbReference type="SAM" id="MobiDB-lite"/>
    </source>
</evidence>
<gene>
    <name evidence="2" type="ORF">C6P37_07980</name>
</gene>
<sequence>MSSKRGVLCLFAFSGRSFPKRGFFEWNHNAAADGTGTALPERRRGRDRPLFPRRGVPQAFDSV</sequence>
<evidence type="ECO:0000313" key="2">
    <source>
        <dbReference type="EMBL" id="REJ28574.1"/>
    </source>
</evidence>
<feature type="region of interest" description="Disordered" evidence="1">
    <location>
        <begin position="32"/>
        <end position="63"/>
    </location>
</feature>
<organism evidence="2 3">
    <name type="scientific">Caldibacillus debilis</name>
    <dbReference type="NCBI Taxonomy" id="301148"/>
    <lineage>
        <taxon>Bacteria</taxon>
        <taxon>Bacillati</taxon>
        <taxon>Bacillota</taxon>
        <taxon>Bacilli</taxon>
        <taxon>Bacillales</taxon>
        <taxon>Bacillaceae</taxon>
        <taxon>Caldibacillus</taxon>
    </lineage>
</organism>
<evidence type="ECO:0000313" key="3">
    <source>
        <dbReference type="Proteomes" id="UP000257014"/>
    </source>
</evidence>
<name>A0A3E0K5G2_9BACI</name>
<dbReference type="EMBL" id="QEWE01000016">
    <property type="protein sequence ID" value="REJ28574.1"/>
    <property type="molecule type" value="Genomic_DNA"/>
</dbReference>